<gene>
    <name evidence="1" type="ORF">GCM10007384_25230</name>
</gene>
<evidence type="ECO:0000313" key="1">
    <source>
        <dbReference type="EMBL" id="GGX22999.1"/>
    </source>
</evidence>
<evidence type="ECO:0008006" key="3">
    <source>
        <dbReference type="Google" id="ProtNLM"/>
    </source>
</evidence>
<sequence length="169" mass="19069">MMKKYTPFFIGLLLLFSCNDSVKKETSSTITTNIEDNYKSFGNKIIVDEIDDIKVVTNKYKDLKEGDTLAITFSSTVKSVCKAKGCWMRVTLDKDTETMVKFKDYGFFVPKDIENDTVVIQGKAFVSEVSVEEQRHFASDAGKTEEEIANITVPKKTYSFIANGVLIKK</sequence>
<dbReference type="Proteomes" id="UP000601108">
    <property type="component" value="Unassembled WGS sequence"/>
</dbReference>
<dbReference type="AlphaFoldDB" id="A0A918JX86"/>
<dbReference type="InterPro" id="IPR032577">
    <property type="entry name" value="DUF4920"/>
</dbReference>
<dbReference type="Pfam" id="PF16267">
    <property type="entry name" value="DUF4920"/>
    <property type="match status" value="1"/>
</dbReference>
<keyword evidence="2" id="KW-1185">Reference proteome</keyword>
<protein>
    <recommendedName>
        <fullName evidence="3">DUF4920 domain-containing protein</fullName>
    </recommendedName>
</protein>
<evidence type="ECO:0000313" key="2">
    <source>
        <dbReference type="Proteomes" id="UP000601108"/>
    </source>
</evidence>
<name>A0A918JX86_9FLAO</name>
<organism evidence="1 2">
    <name type="scientific">Aquimarina muelleri</name>
    <dbReference type="NCBI Taxonomy" id="279356"/>
    <lineage>
        <taxon>Bacteria</taxon>
        <taxon>Pseudomonadati</taxon>
        <taxon>Bacteroidota</taxon>
        <taxon>Flavobacteriia</taxon>
        <taxon>Flavobacteriales</taxon>
        <taxon>Flavobacteriaceae</taxon>
        <taxon>Aquimarina</taxon>
    </lineage>
</organism>
<accession>A0A918JX86</accession>
<proteinExistence type="predicted"/>
<reference evidence="1 2" key="1">
    <citation type="journal article" date="2014" name="Int. J. Syst. Evol. Microbiol.">
        <title>Complete genome sequence of Corynebacterium casei LMG S-19264T (=DSM 44701T), isolated from a smear-ripened cheese.</title>
        <authorList>
            <consortium name="US DOE Joint Genome Institute (JGI-PGF)"/>
            <person name="Walter F."/>
            <person name="Albersmeier A."/>
            <person name="Kalinowski J."/>
            <person name="Ruckert C."/>
        </authorList>
    </citation>
    <scope>NUCLEOTIDE SEQUENCE [LARGE SCALE GENOMIC DNA]</scope>
    <source>
        <strain evidence="1 2">KCTC 12285</strain>
    </source>
</reference>
<dbReference type="EMBL" id="BMWS01000017">
    <property type="protein sequence ID" value="GGX22999.1"/>
    <property type="molecule type" value="Genomic_DNA"/>
</dbReference>
<dbReference type="PROSITE" id="PS51257">
    <property type="entry name" value="PROKAR_LIPOPROTEIN"/>
    <property type="match status" value="1"/>
</dbReference>
<comment type="caution">
    <text evidence="1">The sequence shown here is derived from an EMBL/GenBank/DDBJ whole genome shotgun (WGS) entry which is preliminary data.</text>
</comment>